<evidence type="ECO:0000313" key="3">
    <source>
        <dbReference type="EMBL" id="GFU21692.1"/>
    </source>
</evidence>
<dbReference type="Pfam" id="PF12042">
    <property type="entry name" value="RP1-2"/>
    <property type="match status" value="1"/>
</dbReference>
<organism evidence="3 4">
    <name type="scientific">Nephila pilipes</name>
    <name type="common">Giant wood spider</name>
    <name type="synonym">Nephila maculata</name>
    <dbReference type="NCBI Taxonomy" id="299642"/>
    <lineage>
        <taxon>Eukaryota</taxon>
        <taxon>Metazoa</taxon>
        <taxon>Ecdysozoa</taxon>
        <taxon>Arthropoda</taxon>
        <taxon>Chelicerata</taxon>
        <taxon>Arachnida</taxon>
        <taxon>Araneae</taxon>
        <taxon>Araneomorphae</taxon>
        <taxon>Entelegynae</taxon>
        <taxon>Araneoidea</taxon>
        <taxon>Nephilidae</taxon>
        <taxon>Nephila</taxon>
    </lineage>
</organism>
<dbReference type="InterPro" id="IPR021915">
    <property type="entry name" value="RP1-2"/>
</dbReference>
<feature type="domain" description="Tubuliform egg casing silk strands structural" evidence="2">
    <location>
        <begin position="3169"/>
        <end position="3310"/>
    </location>
</feature>
<proteinExistence type="predicted"/>
<dbReference type="Gene3D" id="1.10.274.60">
    <property type="entry name" value="Spidroin, repetitive domain"/>
    <property type="match status" value="5"/>
</dbReference>
<keyword evidence="4" id="KW-1185">Reference proteome</keyword>
<dbReference type="Proteomes" id="UP000887013">
    <property type="component" value="Unassembled WGS sequence"/>
</dbReference>
<dbReference type="InterPro" id="IPR043070">
    <property type="entry name" value="Spidroin_repeat"/>
</dbReference>
<sequence>MKIKTLFVLFQIFLIIEKVPAKTLFRDERLYPAVKDFENNFLSLVLSYSITSFQEIRVIETINSAIKLLPSCNKLEYDVIKSFSANFAFSAVQKFNEEHRNKTITSCSSTELFRIILQAFKKAGKIIEDVSRVNVFTDRNSLDAEAPEQQLTASNSLHDYDLLRSFPSLLKDRVFVESSDITLPRSKSNHVVSKGFMRTLPGVVNKTVKSSKMYANSINSDRNIAVFSDDLHRHLESSKLFNLVFRNHLPVDLAKVYTICFAASLSNVKEFNLFDVSDVVYFFEEDIHTITKNNTTKFYSRLFSNKISKFLSSNVQIQPSFKFFDSSLSKNILNSFSNHFFHVCETENLEIYTSTEKVQYSNKFIEPFLNEHFSQFQLEFSYRVSLELVKFSDTYNNSDKHFVILALESTLDNLFNTFSLSDSLFHSAFDKSFILFKEYSCPTEFLTFIVLDITRTLSNIVNFHEFDSKIRSSLFTKTFIQNFRERLITIKNHVSDQGDQNLVNRERKDLHHNKSHSDENSQKKFDSFSLVHLQRDIHNAQMRQHEDSYKKWIGTPLLFAKRIYHSLLSSKLFKHAFHFKSKQISRFCAFVITYHLSDIIDFDITKMSSLADLFTELLWSDKMTKEIYAQIVAVQLTFWFDLNGIFLEHDVLPFSSLFVDSVLKDIESCNLLEPDYAQHGHHIHKREVAFSIQIDNETLIPPVLSNSPEFPQKYINPVMKVEIPTNKIMVRSQNVKKKMNSVQTNDSEFSTPLKDSLKSLLYYNLMSSSVFKEVMHDNLNSSCANIYAQEIAHSLLKSSPWTNLNESSIINGILQDFPSKKEKQTSAYYANILARRISDLAEKNSLIEKNRLNEVATATANSITSYLTKRVYSEKNLCQLDTDLIFTNNTISEKQFADTSPNNSNYKQDFKYQTNSVNHTLISISRSKINNTFPKKELNSPLDYEKNNTNDNLTDTLPLLFANILQKNLLISDIFVKAFYDGLPFPVASAYAFSMAKSLASCPELKVIDKSEFSVAFETALNAIGNKSSLQLYSEIFSSQISKLLGRKGFLEETTMEEKADIIANEMIRGLPIETLSPDPSSFSQNLGKDISMKNRIEEMRYLKDDKSVRDETSVTRNQIEFSKSFRNHLKNCTNLTSTFYTGFPRDKAMRYFFEIEDIFINKLNLSKPLVSLFNQNLERDIKLLNEYPKTEDYINFLIMKITWLFTSCGIINEIESTKLSKIAVNVILLALYRERPDVDYCLEYGMAHEKGNVLILGELLCHELISSKSFENSFRSITPREIAAAYVFSMAESLLKDFKFVPESAMSVAFVKGMFAVKQNPSTKKYAAAFAYEIAHVFDSYDALSWSKIRENVKYISDAMLSGLPADISSKSEKFSSFSMHRRTQSNNPSSASPDTIENFTFIKNLENELISSELFNKTFNTSVSSQESFELAELISMIVTNVSESNIFANLAYALPYYAAFRNQRINPPVDYAHAISMVSFELLKELNGLTGNEALIAREKANAIVNVLTERNQHKNLQNLENCSDLLTHLTELRKNESVTKKLKKKIVEVCSKVISELVYYNFVSSKLFQQFFLSIRYTKYNSNVMNRLTNCITNSSMSSIIEMKSRKESVMNALKIAKYNITIEVFAHSLSNETTLMKLDSNSSDIKGVIPTATSLSNIVMICISGLRRKEKSHAGKYQNSHYPRTSNNTFAKFQLDQVDLNFENSTTYHEPNSNDSLSILNNDFDSSTDAEALEILKLLRSNQELLSLPSQSLQTSLLIFNTKEKDAMRIEKLKKEKSIVLFYRFLLYNLRTSRAFQSNLLQDLKQAPLKSLVLALSKYIVNIPDFSSISEQHIFQTYNTSLHSLEDEIEPMKLAIELSLTTTNLLLYYDVLDSSKLISQAALASIAINKAIFYVHGKVNGKHNLNAVERTKQIDRIIDTKSSALKSETSIFGEKSLEKGNNGSEELLFNEILFSGLSSSRLFSKVFNSDLTNDSATECFPQLAKQLSKVMKNCFIRRKYMNLYQNIIILTQRKANITDYVKIFTHFFYQILKFSDCAESKILSYQAFDMFNALSIGLSRCLQLKDRISSKKYILADNDQVTITFENFLFNFCSSSQNFCKVFNPWLSQTHAQSYGRAMAKSVFKAHMFSSVLKKFLIYTYVKELKKIESVSCPVYAKMFSVHTTNVLRKYLIGSRAVFQASVTFAAMSKGIQTINHRLSRDYSMPVSNVTSFNLFWDNFGEVDELRSNSNNTSTSVTALKEKENKALSSMFTKLLNYNLMSSKIFIRSFNNNTTNARASKCAFVIANSINDVINNISINTDLIQAFDIILHKLPGQVSTQTYASIFSSTISDIFGLKDILISTKLQPLSVNVSYAINAALFKVSSMTTFQRKFVHKTESEELTKPILLIQERNKLNQVKMENSQQVSSKESKDFSSGTLFEESLKHFLLSSNIASKYLRIQQQCSESRMYANKMAEFVKQLSEINDLNTFQSLIESYDAILSSVNGKENEEEFVQRIANVTTKLLIQQNFLDPYRLISQAALTSNVLHSALSANVSLQCSNDSHKNISNTNVNASEIISDADIFGKALHYNLKSFVEYFLKSSCKNFTDIYAEEMGKSLIRLVQKIDSQDDFLLIELLKKSLNLQESDNFLMNISSLIASFLKLRNFLDSGRVINQAVAISHILKKAVLRAAIKIHSISKNLCLEKSRIPTKIIFKESLEHNLLSSKIFVTFFGEEKELSNFKMCTSEMSKSLSSLINMKPGEFFLLKKSLTNILLQIRSMKNVRLYAQVIALITAILFEEHNAFVRNRVIVQAAFTNYVLINSIFQCFQNKTISLIPVSEAVKIRSLKLNSVQKKNALKKTTENLNNPSHKNIKSSLHPEEQYFGNNNTEQNIGLKKTTNRSNQTFFEECLVYNLLSSNIKNKIIELQSKCGDSSFQAFKISKSIAELTEMNSSSTQTLAKEFKKLLSPKYESRNRDQLVHEIASVTSKILKTQRYLNSSKLIAQAAITANAITRSIINASIGCARSNKNEQENISIDKIRLTSSELTTFKKYLLYNLKTQMPLTYFLETASNKEALMLAKAISKSVMGVLWKTQNQDDNSLSLSLKEAFTREKAKPFSHSYVLTTLSVITSFLKEKNYLVDERLVTQAAIVSNALNKGILIAILKPNSFSKSLSIKLSEPSTGRVFQKSLEHNLKSSKIFKDFFCHKKEISDLKNCAPEISQSMKFIINITSDKMEMFQEALKNLLLQVKAMGSIEIYARAISTAVTCLFENQNALEKNRVVLQAASTGSALLEGINRVSRKLHLKKHYHHLESSIYAGSTDCQESLRIKFESALRYNMLSSKIFNILKYTRTATEIDSYVEEMSRSVANLINKRELMIESLEAKYRNILNFPERNKSLESYVTAISSTTTTFLCSQNFLVPHRLTADATIVSNSLHSSIVKALRKCVKNSLHSDFLTRTAIVLPVDKKFKCYLLFREILHYNLVSFSSCKNVFSTYYLNYVNTKNADFTANIALVIAELTNMDITKTLELTYTLRDILRSFSLKINLNPIFYVTSSIIAKEFCQNKEIEFSRLVYETMSISKLLCDKVKKALYYDYKTIFNFSVFENDTNNLNNEIQNDLVNNAFEKSLYDSLSPILQTFYLCECHQNQLSQLAHYLSEVVFGLNESDSSKRISLVRIIVEELSITNNKCSKLNVRNLALRMAHFVKKENILRNNVRNSPIPNFRNYFKKAIEKAKINFGDLSSDAKSFPSNDIRTKDRFNYCQTANLNNEYLSYNATEIRVKNSHLICERFIDSSTYSAEDRYIKLIYENLISSGIFKSTFKPGTSKEKAFHSATSIAVAVIDSKKCNTANEAMLERFFKNAILFLPPNHKTEDFACSISLTTSMACYEPNHEKDISLNATVISNSIRENLNSNFLKT</sequence>
<accession>A0A8X6QE40</accession>
<evidence type="ECO:0000256" key="1">
    <source>
        <dbReference type="SAM" id="SignalP"/>
    </source>
</evidence>
<comment type="caution">
    <text evidence="3">The sequence shown here is derived from an EMBL/GenBank/DDBJ whole genome shotgun (WGS) entry which is preliminary data.</text>
</comment>
<feature type="signal peptide" evidence="1">
    <location>
        <begin position="1"/>
        <end position="21"/>
    </location>
</feature>
<reference evidence="3" key="1">
    <citation type="submission" date="2020-08" db="EMBL/GenBank/DDBJ databases">
        <title>Multicomponent nature underlies the extraordinary mechanical properties of spider dragline silk.</title>
        <authorList>
            <person name="Kono N."/>
            <person name="Nakamura H."/>
            <person name="Mori M."/>
            <person name="Yoshida Y."/>
            <person name="Ohtoshi R."/>
            <person name="Malay A.D."/>
            <person name="Moran D.A.P."/>
            <person name="Tomita M."/>
            <person name="Numata K."/>
            <person name="Arakawa K."/>
        </authorList>
    </citation>
    <scope>NUCLEOTIDE SEQUENCE</scope>
</reference>
<evidence type="ECO:0000259" key="2">
    <source>
        <dbReference type="Pfam" id="PF12042"/>
    </source>
</evidence>
<dbReference type="EMBL" id="BMAW01080882">
    <property type="protein sequence ID" value="GFU21692.1"/>
    <property type="molecule type" value="Genomic_DNA"/>
</dbReference>
<protein>
    <recommendedName>
        <fullName evidence="2">Tubuliform egg casing silk strands structural domain-containing protein</fullName>
    </recommendedName>
</protein>
<name>A0A8X6QE40_NEPPI</name>
<keyword evidence="1" id="KW-0732">Signal</keyword>
<evidence type="ECO:0000313" key="4">
    <source>
        <dbReference type="Proteomes" id="UP000887013"/>
    </source>
</evidence>
<feature type="chain" id="PRO_5036492278" description="Tubuliform egg casing silk strands structural domain-containing protein" evidence="1">
    <location>
        <begin position="22"/>
        <end position="3908"/>
    </location>
</feature>
<gene>
    <name evidence="3" type="primary">AVEN_194491_1</name>
    <name evidence="3" type="ORF">NPIL_15041</name>
</gene>
<dbReference type="OrthoDB" id="6422304at2759"/>